<organism evidence="2 3">
    <name type="scientific">Orlajensenia flava</name>
    <dbReference type="NCBI Taxonomy" id="2565934"/>
    <lineage>
        <taxon>Bacteria</taxon>
        <taxon>Bacillati</taxon>
        <taxon>Actinomycetota</taxon>
        <taxon>Actinomycetes</taxon>
        <taxon>Micrococcales</taxon>
        <taxon>Microbacteriaceae</taxon>
        <taxon>Orlajensenia</taxon>
    </lineage>
</organism>
<keyword evidence="1" id="KW-0472">Membrane</keyword>
<dbReference type="Proteomes" id="UP000307380">
    <property type="component" value="Unassembled WGS sequence"/>
</dbReference>
<keyword evidence="3" id="KW-1185">Reference proteome</keyword>
<evidence type="ECO:0000256" key="1">
    <source>
        <dbReference type="SAM" id="Phobius"/>
    </source>
</evidence>
<dbReference type="AlphaFoldDB" id="A0A4S4FJ18"/>
<name>A0A4S4FJ18_9MICO</name>
<evidence type="ECO:0000313" key="2">
    <source>
        <dbReference type="EMBL" id="THG30383.1"/>
    </source>
</evidence>
<proteinExistence type="predicted"/>
<evidence type="ECO:0000313" key="3">
    <source>
        <dbReference type="Proteomes" id="UP000307380"/>
    </source>
</evidence>
<dbReference type="EMBL" id="SSSN01000014">
    <property type="protein sequence ID" value="THG30383.1"/>
    <property type="molecule type" value="Genomic_DNA"/>
</dbReference>
<feature type="transmembrane region" description="Helical" evidence="1">
    <location>
        <begin position="28"/>
        <end position="46"/>
    </location>
</feature>
<protein>
    <submittedName>
        <fullName evidence="2">Uncharacterized protein</fullName>
    </submittedName>
</protein>
<keyword evidence="1" id="KW-0812">Transmembrane</keyword>
<reference evidence="2 3" key="1">
    <citation type="submission" date="2019-04" db="EMBL/GenBank/DDBJ databases">
        <authorList>
            <person name="Jiang L."/>
        </authorList>
    </citation>
    <scope>NUCLEOTIDE SEQUENCE [LARGE SCALE GENOMIC DNA]</scope>
    <source>
        <strain evidence="2 3">YIM 131861</strain>
    </source>
</reference>
<feature type="transmembrane region" description="Helical" evidence="1">
    <location>
        <begin position="90"/>
        <end position="113"/>
    </location>
</feature>
<feature type="transmembrane region" description="Helical" evidence="1">
    <location>
        <begin position="133"/>
        <end position="156"/>
    </location>
</feature>
<feature type="transmembrane region" description="Helical" evidence="1">
    <location>
        <begin position="58"/>
        <end position="83"/>
    </location>
</feature>
<sequence length="173" mass="18397">MSVTPSPVAGPEGPLEAPETERMRRWRVVLIALGVGLLVIAAVTLLNDIPPSRYLGIAVWLVGALIIHDGIAAMIVFGVAVLLRRTGGRIPFAVLAIVQGAIVIAVIVSVLFIPEIIKKHIGTANPTVLPLDYLLNLGVFYVVLAAVTAGAIVLCLRMLKRREADPQEASERG</sequence>
<dbReference type="OrthoDB" id="4950602at2"/>
<comment type="caution">
    <text evidence="2">The sequence shown here is derived from an EMBL/GenBank/DDBJ whole genome shotgun (WGS) entry which is preliminary data.</text>
</comment>
<dbReference type="RefSeq" id="WP_136425349.1">
    <property type="nucleotide sequence ID" value="NZ_SSSN01000014.1"/>
</dbReference>
<keyword evidence="1" id="KW-1133">Transmembrane helix</keyword>
<accession>A0A4S4FJ18</accession>
<gene>
    <name evidence="2" type="ORF">E6C70_15180</name>
</gene>